<keyword evidence="2" id="KW-1185">Reference proteome</keyword>
<dbReference type="Proteomes" id="UP000216885">
    <property type="component" value="Unassembled WGS sequence"/>
</dbReference>
<dbReference type="RefSeq" id="WP_094838886.1">
    <property type="nucleotide sequence ID" value="NZ_NEVQ01000021.1"/>
</dbReference>
<accession>A0A261TRW0</accession>
<dbReference type="AlphaFoldDB" id="A0A261TRW0"/>
<organism evidence="1 2">
    <name type="scientific">Bordetella genomosp. 4</name>
    <dbReference type="NCBI Taxonomy" id="463044"/>
    <lineage>
        <taxon>Bacteria</taxon>
        <taxon>Pseudomonadati</taxon>
        <taxon>Pseudomonadota</taxon>
        <taxon>Betaproteobacteria</taxon>
        <taxon>Burkholderiales</taxon>
        <taxon>Alcaligenaceae</taxon>
        <taxon>Bordetella</taxon>
    </lineage>
</organism>
<comment type="caution">
    <text evidence="1">The sequence shown here is derived from an EMBL/GenBank/DDBJ whole genome shotgun (WGS) entry which is preliminary data.</text>
</comment>
<evidence type="ECO:0000313" key="2">
    <source>
        <dbReference type="Proteomes" id="UP000216885"/>
    </source>
</evidence>
<sequence length="44" mass="4884">MSTTGEKPGRGTYVCVRCGQRIFLDENSDVLPPCPKCHGTEFRP</sequence>
<reference evidence="1 2" key="1">
    <citation type="submission" date="2017-05" db="EMBL/GenBank/DDBJ databases">
        <title>Complete and WGS of Bordetella genogroups.</title>
        <authorList>
            <person name="Spilker T."/>
            <person name="LiPuma J."/>
        </authorList>
    </citation>
    <scope>NUCLEOTIDE SEQUENCE [LARGE SCALE GENOMIC DNA]</scope>
    <source>
        <strain evidence="1 2">AU9919</strain>
    </source>
</reference>
<evidence type="ECO:0000313" key="1">
    <source>
        <dbReference type="EMBL" id="OZI52408.1"/>
    </source>
</evidence>
<gene>
    <name evidence="1" type="ORF">CAL20_20915</name>
</gene>
<dbReference type="Pfam" id="PF07295">
    <property type="entry name" value="DUF1451"/>
    <property type="match status" value="1"/>
</dbReference>
<dbReference type="InterPro" id="IPR009912">
    <property type="entry name" value="DUF1451"/>
</dbReference>
<proteinExistence type="predicted"/>
<protein>
    <submittedName>
        <fullName evidence="1">Rubredoxin-like protein</fullName>
    </submittedName>
</protein>
<name>A0A261TRW0_9BORD</name>
<dbReference type="EMBL" id="NEVQ01000021">
    <property type="protein sequence ID" value="OZI52408.1"/>
    <property type="molecule type" value="Genomic_DNA"/>
</dbReference>